<evidence type="ECO:0000259" key="2">
    <source>
        <dbReference type="Pfam" id="PF07589"/>
    </source>
</evidence>
<gene>
    <name evidence="3" type="ORF">GCM10011529_14850</name>
</gene>
<dbReference type="AlphaFoldDB" id="A0A917E7X1"/>
<evidence type="ECO:0000256" key="1">
    <source>
        <dbReference type="SAM" id="SignalP"/>
    </source>
</evidence>
<dbReference type="NCBIfam" id="TIGR02595">
    <property type="entry name" value="PEP_CTERM"/>
    <property type="match status" value="1"/>
</dbReference>
<sequence length="218" mass="22701">MSKVIVAFSALAIVCAAAPASATIVIYSTPGVVQPDENVLFQGPPPSGNNAFGVTSQTNLPVTFTGNELLATPSSGQARITGADGNLSQLAFALGTGLGFTEVEFNIFGTQATATSVMLNFTDQFGTVFSDDFAIGRGQNFFSARAFDDQFITNVSFTLNGDVRDVRQFRIGGIGSIDDGGGAPSPVPEPQSWLLLMAGFGLVGASLRRRQAHRTVAA</sequence>
<dbReference type="NCBIfam" id="NF035944">
    <property type="entry name" value="PEPxxWA-CTERM"/>
    <property type="match status" value="1"/>
</dbReference>
<accession>A0A917E7X1</accession>
<feature type="chain" id="PRO_5037471464" description="Ice-binding protein C-terminal domain-containing protein" evidence="1">
    <location>
        <begin position="23"/>
        <end position="218"/>
    </location>
</feature>
<dbReference type="EMBL" id="BMJM01000004">
    <property type="protein sequence ID" value="GGE09563.1"/>
    <property type="molecule type" value="Genomic_DNA"/>
</dbReference>
<reference evidence="3" key="2">
    <citation type="submission" date="2020-09" db="EMBL/GenBank/DDBJ databases">
        <authorList>
            <person name="Sun Q."/>
            <person name="Zhou Y."/>
        </authorList>
    </citation>
    <scope>NUCLEOTIDE SEQUENCE</scope>
    <source>
        <strain evidence="3">CGMCC 1.15519</strain>
    </source>
</reference>
<proteinExistence type="predicted"/>
<name>A0A917E7X1_9SPHN</name>
<dbReference type="RefSeq" id="WP_188762298.1">
    <property type="nucleotide sequence ID" value="NZ_BMJM01000004.1"/>
</dbReference>
<reference evidence="3" key="1">
    <citation type="journal article" date="2014" name="Int. J. Syst. Evol. Microbiol.">
        <title>Complete genome sequence of Corynebacterium casei LMG S-19264T (=DSM 44701T), isolated from a smear-ripened cheese.</title>
        <authorList>
            <consortium name="US DOE Joint Genome Institute (JGI-PGF)"/>
            <person name="Walter F."/>
            <person name="Albersmeier A."/>
            <person name="Kalinowski J."/>
            <person name="Ruckert C."/>
        </authorList>
    </citation>
    <scope>NUCLEOTIDE SEQUENCE</scope>
    <source>
        <strain evidence="3">CGMCC 1.15519</strain>
    </source>
</reference>
<keyword evidence="4" id="KW-1185">Reference proteome</keyword>
<dbReference type="Pfam" id="PF07589">
    <property type="entry name" value="PEP-CTERM"/>
    <property type="match status" value="1"/>
</dbReference>
<dbReference type="InterPro" id="IPR013424">
    <property type="entry name" value="Ice-binding_C"/>
</dbReference>
<feature type="signal peptide" evidence="1">
    <location>
        <begin position="1"/>
        <end position="22"/>
    </location>
</feature>
<dbReference type="Proteomes" id="UP000635071">
    <property type="component" value="Unassembled WGS sequence"/>
</dbReference>
<feature type="domain" description="Ice-binding protein C-terminal" evidence="2">
    <location>
        <begin position="186"/>
        <end position="210"/>
    </location>
</feature>
<evidence type="ECO:0000313" key="4">
    <source>
        <dbReference type="Proteomes" id="UP000635071"/>
    </source>
</evidence>
<comment type="caution">
    <text evidence="3">The sequence shown here is derived from an EMBL/GenBank/DDBJ whole genome shotgun (WGS) entry which is preliminary data.</text>
</comment>
<keyword evidence="1" id="KW-0732">Signal</keyword>
<protein>
    <recommendedName>
        <fullName evidence="2">Ice-binding protein C-terminal domain-containing protein</fullName>
    </recommendedName>
</protein>
<organism evidence="3 4">
    <name type="scientific">Sandarakinorhabdus glacialis</name>
    <dbReference type="NCBI Taxonomy" id="1614636"/>
    <lineage>
        <taxon>Bacteria</taxon>
        <taxon>Pseudomonadati</taxon>
        <taxon>Pseudomonadota</taxon>
        <taxon>Alphaproteobacteria</taxon>
        <taxon>Sphingomonadales</taxon>
        <taxon>Sphingosinicellaceae</taxon>
        <taxon>Sandarakinorhabdus</taxon>
    </lineage>
</organism>
<evidence type="ECO:0000313" key="3">
    <source>
        <dbReference type="EMBL" id="GGE09563.1"/>
    </source>
</evidence>